<dbReference type="KEGG" id="asau:88173279"/>
<keyword evidence="5 12" id="KW-0328">Glycosyltransferase</keyword>
<evidence type="ECO:0000259" key="13">
    <source>
        <dbReference type="Pfam" id="PF00534"/>
    </source>
</evidence>
<dbReference type="InterPro" id="IPR001296">
    <property type="entry name" value="Glyco_trans_1"/>
</dbReference>
<dbReference type="GO" id="GO:0006487">
    <property type="term" value="P:protein N-linked glycosylation"/>
    <property type="evidence" value="ECO:0007669"/>
    <property type="project" value="TreeGrafter"/>
</dbReference>
<evidence type="ECO:0000313" key="16">
    <source>
        <dbReference type="Proteomes" id="UP001338582"/>
    </source>
</evidence>
<keyword evidence="7 12" id="KW-0812">Transmembrane</keyword>
<comment type="pathway">
    <text evidence="2 12">Protein modification; protein glycosylation.</text>
</comment>
<feature type="domain" description="ALG11 mannosyltransferase N-terminal" evidence="14">
    <location>
        <begin position="112"/>
        <end position="321"/>
    </location>
</feature>
<comment type="catalytic activity">
    <reaction evidence="11 12">
        <text>an alpha-D-Man-(1-&gt;3)-[alpha-D-Man-(1-&gt;6)]-beta-D-Man-(1-&gt;4)-beta-D-GlcNAc-(1-&gt;4)-alpha-D-GlcNAc-diphospho-di-trans,poly-cis-dolichol + 2 GDP-alpha-D-mannose = an alpha-D-Man-(1-&gt;2)-alpha-D-Man-(1-&gt;2)-alpha-D-Man-(1-&gt;3)-[alpha-D-Man-(1-&gt;6)]-beta-D-Man-(1-&gt;4)-beta-D-GlcNAc-(1-&gt;4)-alpha-D-GlcNAc-diphospho-di-trans,poly-cis-dolichol + 2 GDP + 2 H(+)</text>
        <dbReference type="Rhea" id="RHEA:29523"/>
        <dbReference type="Rhea" id="RHEA-COMP:19515"/>
        <dbReference type="Rhea" id="RHEA-COMP:19516"/>
        <dbReference type="ChEBI" id="CHEBI:15378"/>
        <dbReference type="ChEBI" id="CHEBI:57527"/>
        <dbReference type="ChEBI" id="CHEBI:58189"/>
        <dbReference type="ChEBI" id="CHEBI:132511"/>
        <dbReference type="ChEBI" id="CHEBI:132515"/>
        <dbReference type="EC" id="2.4.1.131"/>
    </reaction>
    <physiologicalReaction direction="left-to-right" evidence="11 12">
        <dbReference type="Rhea" id="RHEA:29524"/>
    </physiologicalReaction>
</comment>
<dbReference type="InterPro" id="IPR038013">
    <property type="entry name" value="ALG11"/>
</dbReference>
<dbReference type="SUPFAM" id="SSF53756">
    <property type="entry name" value="UDP-Glycosyltransferase/glycogen phosphorylase"/>
    <property type="match status" value="1"/>
</dbReference>
<dbReference type="EMBL" id="CP138896">
    <property type="protein sequence ID" value="WPK24915.1"/>
    <property type="molecule type" value="Genomic_DNA"/>
</dbReference>
<dbReference type="GO" id="GO:0004377">
    <property type="term" value="F:GDP-Man:Man(3)GlcNAc(2)-PP-Dol alpha-1,2-mannosyltransferase activity"/>
    <property type="evidence" value="ECO:0007669"/>
    <property type="project" value="UniProtKB-UniRule"/>
</dbReference>
<keyword evidence="9 12" id="KW-1133">Transmembrane helix</keyword>
<dbReference type="CDD" id="cd03806">
    <property type="entry name" value="GT4_ALG11-like"/>
    <property type="match status" value="1"/>
</dbReference>
<feature type="transmembrane region" description="Helical" evidence="12">
    <location>
        <begin position="6"/>
        <end position="29"/>
    </location>
</feature>
<feature type="transmembrane region" description="Helical" evidence="12">
    <location>
        <begin position="194"/>
        <end position="213"/>
    </location>
</feature>
<keyword evidence="10 12" id="KW-0472">Membrane</keyword>
<accession>A0AAX4HAY9</accession>
<dbReference type="PANTHER" id="PTHR45919">
    <property type="entry name" value="GDP-MAN:MAN(3)GLCNAC(2)-PP-DOL ALPHA-1,2-MANNOSYLTRANSFERASE"/>
    <property type="match status" value="1"/>
</dbReference>
<comment type="function">
    <text evidence="12">GDP-Man:Man(3)GlcNAc(2)-PP-Dol alpha-1,2-mannosyltransferase that operates in the biosynthetic pathway of dolichol-linked oligosaccharides, the glycan precursors employed in protein asparagine (N)-glycosylation. The assembly of dolichol-linked oligosaccharides begins on the cytosolic side of the endoplasmic reticulum membrane and finishes in its lumen. The sequential addition of sugars to dolichol pyrophosphate produces dolichol-linked oligosaccharides containing fourteen sugars, including two GlcNAcs, nine mannoses and three glucoses. Once assembled, the oligosaccharide is transferred from the lipid to nascent proteins by oligosaccharyltransferases. Catalyzes, on the cytoplasmic face of the endoplasmic reticulum, the addition of the fourth and fifth mannose residues to the dolichol-linked oligosaccharide chain, to produce Man(5)GlcNAc(2)-PP-dolichol core oligosaccharide.</text>
</comment>
<evidence type="ECO:0000256" key="4">
    <source>
        <dbReference type="ARBA" id="ARBA00022018"/>
    </source>
</evidence>
<dbReference type="Pfam" id="PF00534">
    <property type="entry name" value="Glycos_transf_1"/>
    <property type="match status" value="1"/>
</dbReference>
<dbReference type="InterPro" id="IPR031814">
    <property type="entry name" value="ALG11_N"/>
</dbReference>
<dbReference type="EC" id="2.4.1.131" evidence="3 12"/>
<dbReference type="RefSeq" id="XP_062877298.1">
    <property type="nucleotide sequence ID" value="XM_063021228.1"/>
</dbReference>
<dbReference type="Gene3D" id="3.40.50.2000">
    <property type="entry name" value="Glycogen Phosphorylase B"/>
    <property type="match status" value="1"/>
</dbReference>
<evidence type="ECO:0000256" key="7">
    <source>
        <dbReference type="ARBA" id="ARBA00022692"/>
    </source>
</evidence>
<feature type="transmembrane region" description="Helical" evidence="12">
    <location>
        <begin position="233"/>
        <end position="254"/>
    </location>
</feature>
<keyword evidence="6 12" id="KW-0808">Transferase</keyword>
<organism evidence="15 16">
    <name type="scientific">Australozyma saopauloensis</name>
    <dbReference type="NCBI Taxonomy" id="291208"/>
    <lineage>
        <taxon>Eukaryota</taxon>
        <taxon>Fungi</taxon>
        <taxon>Dikarya</taxon>
        <taxon>Ascomycota</taxon>
        <taxon>Saccharomycotina</taxon>
        <taxon>Pichiomycetes</taxon>
        <taxon>Metschnikowiaceae</taxon>
        <taxon>Australozyma</taxon>
    </lineage>
</organism>
<protein>
    <recommendedName>
        <fullName evidence="4 12">GDP-Man:Man(3)GlcNAc(2)-PP-Dol alpha-1,2-mannosyltransferase</fullName>
        <ecNumber evidence="3 12">2.4.1.131</ecNumber>
    </recommendedName>
</protein>
<evidence type="ECO:0000256" key="8">
    <source>
        <dbReference type="ARBA" id="ARBA00022824"/>
    </source>
</evidence>
<evidence type="ECO:0000259" key="14">
    <source>
        <dbReference type="Pfam" id="PF15924"/>
    </source>
</evidence>
<dbReference type="Pfam" id="PF15924">
    <property type="entry name" value="ALG11_N"/>
    <property type="match status" value="1"/>
</dbReference>
<feature type="transmembrane region" description="Helical" evidence="12">
    <location>
        <begin position="286"/>
        <end position="308"/>
    </location>
</feature>
<reference evidence="15 16" key="1">
    <citation type="submission" date="2023-10" db="EMBL/GenBank/DDBJ databases">
        <title>Draft Genome Sequence of Candida saopaulonensis from a very Premature Infant with Sepsis.</title>
        <authorList>
            <person name="Ning Y."/>
            <person name="Dai R."/>
            <person name="Xiao M."/>
            <person name="Xu Y."/>
            <person name="Yan Q."/>
            <person name="Zhang L."/>
        </authorList>
    </citation>
    <scope>NUCLEOTIDE SEQUENCE [LARGE SCALE GENOMIC DNA]</scope>
    <source>
        <strain evidence="15 16">19XY460</strain>
    </source>
</reference>
<evidence type="ECO:0000256" key="5">
    <source>
        <dbReference type="ARBA" id="ARBA00022676"/>
    </source>
</evidence>
<comment type="subcellular location">
    <subcellularLocation>
        <location evidence="1">Endoplasmic reticulum membrane</location>
        <topology evidence="1">Single-pass membrane protein</topology>
    </subcellularLocation>
</comment>
<evidence type="ECO:0000256" key="9">
    <source>
        <dbReference type="ARBA" id="ARBA00022989"/>
    </source>
</evidence>
<dbReference type="AlphaFoldDB" id="A0AAX4HAY9"/>
<comment type="similarity">
    <text evidence="12">Belongs to the glycosyltransferase group 1 family. Glycosyltransferase 4 subfamily.</text>
</comment>
<evidence type="ECO:0000256" key="6">
    <source>
        <dbReference type="ARBA" id="ARBA00022679"/>
    </source>
</evidence>
<keyword evidence="16" id="KW-1185">Reference proteome</keyword>
<feature type="domain" description="Glycosyl transferase family 1" evidence="13">
    <location>
        <begin position="346"/>
        <end position="503"/>
    </location>
</feature>
<keyword evidence="8 12" id="KW-0256">Endoplasmic reticulum</keyword>
<dbReference type="PANTHER" id="PTHR45919:SF1">
    <property type="entry name" value="GDP-MAN:MAN(3)GLCNAC(2)-PP-DOL ALPHA-1,2-MANNOSYLTRANSFERASE"/>
    <property type="match status" value="1"/>
</dbReference>
<evidence type="ECO:0000313" key="15">
    <source>
        <dbReference type="EMBL" id="WPK24915.1"/>
    </source>
</evidence>
<name>A0AAX4HAY9_9ASCO</name>
<evidence type="ECO:0000256" key="10">
    <source>
        <dbReference type="ARBA" id="ARBA00023136"/>
    </source>
</evidence>
<dbReference type="GO" id="GO:0005789">
    <property type="term" value="C:endoplasmic reticulum membrane"/>
    <property type="evidence" value="ECO:0007669"/>
    <property type="project" value="UniProtKB-SubCell"/>
</dbReference>
<evidence type="ECO:0000256" key="2">
    <source>
        <dbReference type="ARBA" id="ARBA00004922"/>
    </source>
</evidence>
<sequence>MIPPLPFIPLLLAYALYQAITSALPRLFLVPPLGWQTKIQKVIDHSKPIYLKVGLKRSSFRRRLITASTQPSFYTNFNNNKLKLLPEDSSNVDGKFMNAMKSRDPEDPSRKVLYGFFHPYANNGGGGEKVLWQAVEATLLEDDRNIAVIYTTNIDAKPLEILAKADLKFNIKSLDSKRIVFIYLRRFSALIDAAYWKHFTLVGQLIGSVLLGLEAMYELSPDIWIDTIGLPGSYWLVNLILKVPIVAYVHYPIIQPDMFNKLKFNSLGSLKSFKPNLGDLKQAFKFIYWSLMSFVYTYLGLCVDVTLANGSWTFDHIKNIWSRNSSESLSILYPPCSTETFAYTEETQERENKLLYIAQFRPEKRHLLIVSEFNKFLNSLREAKVPVSSWPKVVFLGSCKTKDDSHVLDDLREQVKQMELADFIEFIVDCSFDEVKSALSRCKFGLNAMWNEHFGIGVVEYASSGVVPIVHASAGPLLDILSVNGPSHGWKNDAGFFFKCESDPDYLGEKKENMLVFDINGSPLMFPSLSQLLDRIYIEEPQEIDSTSMESKRKAALAYVTEKFSNEAFSRQWAQKMGVASTLEAEYRKNKRDKVCKVY</sequence>
<evidence type="ECO:0000256" key="12">
    <source>
        <dbReference type="RuleBase" id="RU367051"/>
    </source>
</evidence>
<proteinExistence type="inferred from homology"/>
<evidence type="ECO:0000256" key="11">
    <source>
        <dbReference type="ARBA" id="ARBA00045065"/>
    </source>
</evidence>
<evidence type="ECO:0000256" key="3">
    <source>
        <dbReference type="ARBA" id="ARBA00012645"/>
    </source>
</evidence>
<dbReference type="GeneID" id="88173279"/>
<dbReference type="Proteomes" id="UP001338582">
    <property type="component" value="Chromosome 3"/>
</dbReference>
<evidence type="ECO:0000256" key="1">
    <source>
        <dbReference type="ARBA" id="ARBA00004389"/>
    </source>
</evidence>
<gene>
    <name evidence="15" type="ORF">PUMCH_002214</name>
</gene>